<protein>
    <recommendedName>
        <fullName evidence="3">Peptidase C1A papain C-terminal domain-containing protein</fullName>
    </recommendedName>
</protein>
<comment type="similarity">
    <text evidence="1">Belongs to the peptidase C1 family.</text>
</comment>
<dbReference type="Gene3D" id="3.90.70.10">
    <property type="entry name" value="Cysteine proteinases"/>
    <property type="match status" value="1"/>
</dbReference>
<dbReference type="Pfam" id="PF00112">
    <property type="entry name" value="Peptidase_C1"/>
    <property type="match status" value="1"/>
</dbReference>
<evidence type="ECO:0000313" key="4">
    <source>
        <dbReference type="EMBL" id="QHT98630.1"/>
    </source>
</evidence>
<dbReference type="InterPro" id="IPR025660">
    <property type="entry name" value="Pept_his_AS"/>
</dbReference>
<dbReference type="InterPro" id="IPR013128">
    <property type="entry name" value="Peptidase_C1A"/>
</dbReference>
<reference evidence="4" key="1">
    <citation type="journal article" date="2020" name="Nature">
        <title>Giant virus diversity and host interactions through global metagenomics.</title>
        <authorList>
            <person name="Schulz F."/>
            <person name="Roux S."/>
            <person name="Paez-Espino D."/>
            <person name="Jungbluth S."/>
            <person name="Walsh D.A."/>
            <person name="Denef V.J."/>
            <person name="McMahon K.D."/>
            <person name="Konstantinidis K.T."/>
            <person name="Eloe-Fadrosh E.A."/>
            <person name="Kyrpides N.C."/>
            <person name="Woyke T."/>
        </authorList>
    </citation>
    <scope>NUCLEOTIDE SEQUENCE</scope>
    <source>
        <strain evidence="4">GVMAG-M-3300025676-16</strain>
    </source>
</reference>
<dbReference type="AlphaFoldDB" id="A0A6C0J1H7"/>
<feature type="domain" description="Peptidase C1A papain C-terminal" evidence="3">
    <location>
        <begin position="82"/>
        <end position="351"/>
    </location>
</feature>
<dbReference type="GO" id="GO:0008234">
    <property type="term" value="F:cysteine-type peptidase activity"/>
    <property type="evidence" value="ECO:0007669"/>
    <property type="project" value="InterPro"/>
</dbReference>
<dbReference type="GO" id="GO:0006508">
    <property type="term" value="P:proteolysis"/>
    <property type="evidence" value="ECO:0007669"/>
    <property type="project" value="InterPro"/>
</dbReference>
<dbReference type="SUPFAM" id="SSF54001">
    <property type="entry name" value="Cysteine proteinases"/>
    <property type="match status" value="1"/>
</dbReference>
<evidence type="ECO:0000256" key="2">
    <source>
        <dbReference type="SAM" id="Phobius"/>
    </source>
</evidence>
<dbReference type="PROSITE" id="PS00139">
    <property type="entry name" value="THIOL_PROTEASE_CYS"/>
    <property type="match status" value="1"/>
</dbReference>
<dbReference type="SMART" id="SM00645">
    <property type="entry name" value="Pept_C1"/>
    <property type="match status" value="1"/>
</dbReference>
<dbReference type="PROSITE" id="PS00639">
    <property type="entry name" value="THIOL_PROTEASE_HIS"/>
    <property type="match status" value="1"/>
</dbReference>
<accession>A0A6C0J1H7</accession>
<dbReference type="InterPro" id="IPR000668">
    <property type="entry name" value="Peptidase_C1A_C"/>
</dbReference>
<dbReference type="InterPro" id="IPR000169">
    <property type="entry name" value="Pept_cys_AS"/>
</dbReference>
<organism evidence="4">
    <name type="scientific">viral metagenome</name>
    <dbReference type="NCBI Taxonomy" id="1070528"/>
    <lineage>
        <taxon>unclassified sequences</taxon>
        <taxon>metagenomes</taxon>
        <taxon>organismal metagenomes</taxon>
    </lineage>
</organism>
<evidence type="ECO:0000256" key="1">
    <source>
        <dbReference type="ARBA" id="ARBA00008455"/>
    </source>
</evidence>
<dbReference type="PANTHER" id="PTHR12411">
    <property type="entry name" value="CYSTEINE PROTEASE FAMILY C1-RELATED"/>
    <property type="match status" value="1"/>
</dbReference>
<feature type="transmembrane region" description="Helical" evidence="2">
    <location>
        <begin position="419"/>
        <end position="438"/>
    </location>
</feature>
<keyword evidence="2" id="KW-0472">Membrane</keyword>
<keyword evidence="2" id="KW-0812">Transmembrane</keyword>
<keyword evidence="2" id="KW-1133">Transmembrane helix</keyword>
<dbReference type="InterPro" id="IPR038765">
    <property type="entry name" value="Papain-like_cys_pep_sf"/>
</dbReference>
<evidence type="ECO:0000259" key="3">
    <source>
        <dbReference type="SMART" id="SM00645"/>
    </source>
</evidence>
<proteinExistence type="inferred from homology"/>
<dbReference type="EMBL" id="MN740294">
    <property type="protein sequence ID" value="QHT98630.1"/>
    <property type="molecule type" value="Genomic_DNA"/>
</dbReference>
<dbReference type="PRINTS" id="PR00705">
    <property type="entry name" value="PAPAIN"/>
</dbReference>
<name>A0A6C0J1H7_9ZZZZ</name>
<sequence>MSNLNLPYCSNPNALPKFIKKELNCSLKQNELNTLHLPDSKPEIKQAIPRIFTNKTIGTIDPKFLEKPSSSGALSDLNQIKLKEKWSWREIGGNKIEDGRRNQEQCGCCWAFSVSTVLGDRYAIKYNIKAPYPSVANLVSCGGPWIGSESMEKNTVAAKDQCHCGGVPSGGADWLTNKYIITEKCWPFSTISSNSVAPNCTNKLGDGCCIDSGLNYCCNENKSARFSVKKDSVIQVLKYNNTTPLLDETIRAIKLEISTRGPVSTTIFVPPDFQDWWNSYLPSKGNTALLTEDIYIPKFPVNKASCHAIVITGWGKRNGVNYWEIRNSWGYPSYAYLAMSSDIDKELYYGIDIPILFPPLNSNESASSITDYEGGVIAFEAGDLVGLDKNTGTGGKPIAGAADYKPKDFSSLQTPKTNYTLIIIIAIILIVCLMFYIFL</sequence>